<dbReference type="WBParaSite" id="TMUE_3000013185.1">
    <property type="protein sequence ID" value="TMUE_3000013185.1"/>
    <property type="gene ID" value="WBGene00285003"/>
</dbReference>
<proteinExistence type="predicted"/>
<feature type="compositionally biased region" description="Polar residues" evidence="1">
    <location>
        <begin position="507"/>
        <end position="521"/>
    </location>
</feature>
<evidence type="ECO:0000256" key="1">
    <source>
        <dbReference type="SAM" id="MobiDB-lite"/>
    </source>
</evidence>
<dbReference type="Pfam" id="PF03564">
    <property type="entry name" value="DUF1759"/>
    <property type="match status" value="1"/>
</dbReference>
<evidence type="ECO:0000313" key="2">
    <source>
        <dbReference type="Proteomes" id="UP000046395"/>
    </source>
</evidence>
<reference evidence="3" key="1">
    <citation type="submission" date="2019-12" db="UniProtKB">
        <authorList>
            <consortium name="WormBaseParasite"/>
        </authorList>
    </citation>
    <scope>IDENTIFICATION</scope>
</reference>
<feature type="region of interest" description="Disordered" evidence="1">
    <location>
        <begin position="1"/>
        <end position="38"/>
    </location>
</feature>
<feature type="region of interest" description="Disordered" evidence="1">
    <location>
        <begin position="120"/>
        <end position="146"/>
    </location>
</feature>
<feature type="compositionally biased region" description="Basic and acidic residues" evidence="1">
    <location>
        <begin position="492"/>
        <end position="501"/>
    </location>
</feature>
<evidence type="ECO:0000313" key="3">
    <source>
        <dbReference type="WBParaSite" id="TMUE_3000013185.1"/>
    </source>
</evidence>
<sequence length="781" mass="86498">MPVASNVGSQRRRSARLSSGRTIRGRASATAGRQPAGRSVSQRCAVRIATEMASVVAERLATMMCTSVANTMQQLREELIAKEPVVPRSSQDVSSIDVAATITRSLDKLAEELRYSRLASSESLKASNEEEKPAEQGPGQSFGAGKSVKEKMLLSRTGLINADVEPVPGEAPASTERFSSAQVDASLTSNVRPDDWIVNASQENAQVAPVPSSWLQDLAPAVKIEQFDGDPLKWDSFISSFKTLVHDVVPSNAQRIAILRQLLTPELRNSVAPEPYSPELYERVLMDLRRLFGDQNAVVDACIAKLLHIAPMRPRVNADVERFFFTLHGAVNTLRHRGAVDLTSRATLHLVVSKMTRILQERWAKKCFDMKPSQATLSDLDSWLEEVVMINRTLGEFPGERQHVKDNKHHGMVNVLQAVRRTSSCLQCKGDHMLSSCSQFKALPLSDRLELVRRSKCCFLCFSVSHRARECGASVCNVANCSGRHHRLLHQDSRDMAERGTSRRRTNAGSDQPESNNSQSSVVRIGTTGACPLSTGSVLLSVLPVEVAAGQFRLKTLALLDPGSQGTLVTKAVAEMLHLEQTPCSVHLSTFHGNDPQTLFSTVSFKIKGINVEPEYDVVGAIVVPALSMSPCDVDWPMEKKRMPHIADLPLSSVSHDKVTILLGADNFELMQPLEVRKALDKHLPFGIKTPLGWCVIGRWRSENFKAFRALSVNKLETKYPAAENEVIKRLERFWSVESFGTKYSDEQVMILQRNEELERMKPLCRFNGGRYEVGLLWKGC</sequence>
<dbReference type="Proteomes" id="UP000046395">
    <property type="component" value="Unassembled WGS sequence"/>
</dbReference>
<accession>A0A5S6R126</accession>
<dbReference type="InterPro" id="IPR005312">
    <property type="entry name" value="DUF1759"/>
</dbReference>
<protein>
    <submittedName>
        <fullName evidence="3">Peptidase aspartic putative domain-containing protein</fullName>
    </submittedName>
</protein>
<dbReference type="PANTHER" id="PTHR47331">
    <property type="entry name" value="PHD-TYPE DOMAIN-CONTAINING PROTEIN"/>
    <property type="match status" value="1"/>
</dbReference>
<keyword evidence="2" id="KW-1185">Reference proteome</keyword>
<organism evidence="2 3">
    <name type="scientific">Trichuris muris</name>
    <name type="common">Mouse whipworm</name>
    <dbReference type="NCBI Taxonomy" id="70415"/>
    <lineage>
        <taxon>Eukaryota</taxon>
        <taxon>Metazoa</taxon>
        <taxon>Ecdysozoa</taxon>
        <taxon>Nematoda</taxon>
        <taxon>Enoplea</taxon>
        <taxon>Dorylaimia</taxon>
        <taxon>Trichinellida</taxon>
        <taxon>Trichuridae</taxon>
        <taxon>Trichuris</taxon>
    </lineage>
</organism>
<feature type="region of interest" description="Disordered" evidence="1">
    <location>
        <begin position="492"/>
        <end position="521"/>
    </location>
</feature>
<name>A0A5S6R126_TRIMR</name>
<dbReference type="PANTHER" id="PTHR47331:SF1">
    <property type="entry name" value="GAG-LIKE PROTEIN"/>
    <property type="match status" value="1"/>
</dbReference>
<dbReference type="AlphaFoldDB" id="A0A5S6R126"/>